<sequence>MQAPDFEVASPPPDGISALAFSPQADILAVPSWDNAVCITVNEMNDCTHHISKVRLYEVQPNGTTVPKASYSHEGPVFCVDWSKDGSSVVSGGADKAARLYDLATGQSTQVAAHDEPIRCAKFLNQQGNILATGSWDKTIKYWDLRSPQPVGVAQLGERCYSMDTKGDLLVAATADRKIHIFNLSNPTTVYKQCISPLKWQTRTVSCFIDGKGYAIGSIEGRVGIQYVDEKEAAKCFSFKCHRDETKNVYSVNDISFHPTYGTFSTAGADGTISFWDKDSKQRLKTLPRSTGTIACTAFNRTGNIFAYGVSYDWTKGHQFHSTEGQVNKIMLHAVSDEEVKPRAPVKR</sequence>
<dbReference type="OrthoDB" id="256303at2759"/>
<dbReference type="SUPFAM" id="SSF50978">
    <property type="entry name" value="WD40 repeat-like"/>
    <property type="match status" value="1"/>
</dbReference>
<comment type="similarity">
    <text evidence="1">Belongs to the WD repeat rae1 family.</text>
</comment>
<dbReference type="STRING" id="91626.A0A0C9LVK3"/>
<dbReference type="AlphaFoldDB" id="A0A0C9LVK3"/>
<dbReference type="Proteomes" id="UP000053815">
    <property type="component" value="Unassembled WGS sequence"/>
</dbReference>
<dbReference type="PROSITE" id="PS50294">
    <property type="entry name" value="WD_REPEATS_REGION"/>
    <property type="match status" value="2"/>
</dbReference>
<evidence type="ECO:0000256" key="2">
    <source>
        <dbReference type="ARBA" id="ARBA00022574"/>
    </source>
</evidence>
<dbReference type="InterPro" id="IPR036322">
    <property type="entry name" value="WD40_repeat_dom_sf"/>
</dbReference>
<protein>
    <submittedName>
        <fullName evidence="5">WD40 repeat-like protein</fullName>
    </submittedName>
</protein>
<dbReference type="InterPro" id="IPR015943">
    <property type="entry name" value="WD40/YVTN_repeat-like_dom_sf"/>
</dbReference>
<organism evidence="5">
    <name type="scientific">Mucor ambiguus</name>
    <dbReference type="NCBI Taxonomy" id="91626"/>
    <lineage>
        <taxon>Eukaryota</taxon>
        <taxon>Fungi</taxon>
        <taxon>Fungi incertae sedis</taxon>
        <taxon>Mucoromycota</taxon>
        <taxon>Mucoromycotina</taxon>
        <taxon>Mucoromycetes</taxon>
        <taxon>Mucorales</taxon>
        <taxon>Mucorineae</taxon>
        <taxon>Mucoraceae</taxon>
        <taxon>Mucor</taxon>
    </lineage>
</organism>
<feature type="repeat" description="WD" evidence="4">
    <location>
        <begin position="111"/>
        <end position="153"/>
    </location>
</feature>
<feature type="repeat" description="WD" evidence="4">
    <location>
        <begin position="245"/>
        <end position="286"/>
    </location>
</feature>
<gene>
    <name evidence="5" type="ORF">MAM1_0141d06415</name>
</gene>
<feature type="repeat" description="WD" evidence="4">
    <location>
        <begin position="70"/>
        <end position="111"/>
    </location>
</feature>
<dbReference type="FunFam" id="2.130.10.10:FF:000190">
    <property type="entry name" value="Nuclear pore complex subunit"/>
    <property type="match status" value="1"/>
</dbReference>
<evidence type="ECO:0000256" key="1">
    <source>
        <dbReference type="ARBA" id="ARBA00007830"/>
    </source>
</evidence>
<reference evidence="5" key="1">
    <citation type="submission" date="2014-09" db="EMBL/GenBank/DDBJ databases">
        <title>Draft genome sequence of an oleaginous Mucoromycotina fungus Mucor ambiguus NBRC6742.</title>
        <authorList>
            <person name="Takeda I."/>
            <person name="Yamane N."/>
            <person name="Morita T."/>
            <person name="Tamano K."/>
            <person name="Machida M."/>
            <person name="Baker S."/>
            <person name="Koike H."/>
        </authorList>
    </citation>
    <scope>NUCLEOTIDE SEQUENCE</scope>
    <source>
        <strain evidence="5">NBRC 6742</strain>
    </source>
</reference>
<dbReference type="SMART" id="SM00320">
    <property type="entry name" value="WD40"/>
    <property type="match status" value="4"/>
</dbReference>
<name>A0A0C9LVK3_9FUNG</name>
<accession>A0A0C9LVK3</accession>
<evidence type="ECO:0000313" key="6">
    <source>
        <dbReference type="Proteomes" id="UP000053815"/>
    </source>
</evidence>
<proteinExistence type="inferred from homology"/>
<dbReference type="InterPro" id="IPR020472">
    <property type="entry name" value="WD40_PAC1"/>
</dbReference>
<keyword evidence="2 4" id="KW-0853">WD repeat</keyword>
<evidence type="ECO:0000256" key="3">
    <source>
        <dbReference type="ARBA" id="ARBA00022737"/>
    </source>
</evidence>
<dbReference type="Gene3D" id="2.130.10.10">
    <property type="entry name" value="YVTN repeat-like/Quinoprotein amine dehydrogenase"/>
    <property type="match status" value="1"/>
</dbReference>
<dbReference type="PRINTS" id="PR00320">
    <property type="entry name" value="GPROTEINBRPT"/>
</dbReference>
<evidence type="ECO:0000256" key="4">
    <source>
        <dbReference type="PROSITE-ProRule" id="PRU00221"/>
    </source>
</evidence>
<keyword evidence="6" id="KW-1185">Reference proteome</keyword>
<dbReference type="InterPro" id="IPR001680">
    <property type="entry name" value="WD40_rpt"/>
</dbReference>
<dbReference type="PROSITE" id="PS50082">
    <property type="entry name" value="WD_REPEATS_2"/>
    <property type="match status" value="3"/>
</dbReference>
<dbReference type="PANTHER" id="PTHR10971">
    <property type="entry name" value="MRNA EXPORT FACTOR AND BUB3"/>
    <property type="match status" value="1"/>
</dbReference>
<dbReference type="EMBL" id="DF836430">
    <property type="protein sequence ID" value="GAN06925.1"/>
    <property type="molecule type" value="Genomic_DNA"/>
</dbReference>
<keyword evidence="3" id="KW-0677">Repeat</keyword>
<dbReference type="Pfam" id="PF00400">
    <property type="entry name" value="WD40"/>
    <property type="match status" value="3"/>
</dbReference>
<evidence type="ECO:0000313" key="5">
    <source>
        <dbReference type="EMBL" id="GAN06925.1"/>
    </source>
</evidence>